<comment type="caution">
    <text evidence="1">The sequence shown here is derived from an EMBL/GenBank/DDBJ whole genome shotgun (WGS) entry which is preliminary data.</text>
</comment>
<organism evidence="1 2">
    <name type="scientific">Melia azedarach</name>
    <name type="common">Chinaberry tree</name>
    <dbReference type="NCBI Taxonomy" id="155640"/>
    <lineage>
        <taxon>Eukaryota</taxon>
        <taxon>Viridiplantae</taxon>
        <taxon>Streptophyta</taxon>
        <taxon>Embryophyta</taxon>
        <taxon>Tracheophyta</taxon>
        <taxon>Spermatophyta</taxon>
        <taxon>Magnoliopsida</taxon>
        <taxon>eudicotyledons</taxon>
        <taxon>Gunneridae</taxon>
        <taxon>Pentapetalae</taxon>
        <taxon>rosids</taxon>
        <taxon>malvids</taxon>
        <taxon>Sapindales</taxon>
        <taxon>Meliaceae</taxon>
        <taxon>Melia</taxon>
    </lineage>
</organism>
<evidence type="ECO:0000313" key="1">
    <source>
        <dbReference type="EMBL" id="KAJ4721659.1"/>
    </source>
</evidence>
<sequence length="594" mass="66722">MSLSIDNKVNSGIERQESAQHEIHIASLSPTILADRRSPQLELYRYALDGYWIPAKYTILDYSNKITARDSITEQGDTVLHVAVAANHTRFVKNLVEEFMKAEGLVIQNFVGKTALHYAASSGNLELVKFMIDKNKDWAMIRDKDKDKDLVMIRDKDGMLPLHIAALSGHKEIVEYLYPLSNLDNLNNEDKIELLVALINSDLYDVALELVHAYKELAVCRNRNGETGLHALARKPTASSNLTNRDQDQLPGIVFLLACVKRFFRLFSGTKSENSSLNADRAKIQLMENIWYQVTLLDRDKIVELIKKPWSLIFVAAEKGNFEFLRILIDGYPDILREVDSNGRSIFHIAILNRQENIFQFINYIGPIKDVIVSSVDKEGNTMLHLAATQAPLNRLKVVPGAALQMEREVLWFEKVRMIVRPSDVEATNEKRETPRDLFAENHKELKVEGEKWMKDTANSCMLVATLVATVVFAAAFTVPGAPSKDVSVIIFAISDAVSLIFSAISILSFLSILTSNYEEEDFISVLPKNLAVGIASLFLSIASMMVVFCATSFIVFKGGTLSIPIIITLLASLPVVFFIRKHHRFFVTTGRTL</sequence>
<reference evidence="1 2" key="1">
    <citation type="journal article" date="2023" name="Science">
        <title>Complex scaffold remodeling in plant triterpene biosynthesis.</title>
        <authorList>
            <person name="De La Pena R."/>
            <person name="Hodgson H."/>
            <person name="Liu J.C."/>
            <person name="Stephenson M.J."/>
            <person name="Martin A.C."/>
            <person name="Owen C."/>
            <person name="Harkess A."/>
            <person name="Leebens-Mack J."/>
            <person name="Jimenez L.E."/>
            <person name="Osbourn A."/>
            <person name="Sattely E.S."/>
        </authorList>
    </citation>
    <scope>NUCLEOTIDE SEQUENCE [LARGE SCALE GENOMIC DNA]</scope>
    <source>
        <strain evidence="2">cv. JPN11</strain>
        <tissue evidence="1">Leaf</tissue>
    </source>
</reference>
<gene>
    <name evidence="1" type="ORF">OWV82_009321</name>
</gene>
<name>A0ACC1YE28_MELAZ</name>
<keyword evidence="2" id="KW-1185">Reference proteome</keyword>
<accession>A0ACC1YE28</accession>
<dbReference type="Proteomes" id="UP001164539">
    <property type="component" value="Chromosome 4"/>
</dbReference>
<dbReference type="EMBL" id="CM051397">
    <property type="protein sequence ID" value="KAJ4721659.1"/>
    <property type="molecule type" value="Genomic_DNA"/>
</dbReference>
<evidence type="ECO:0000313" key="2">
    <source>
        <dbReference type="Proteomes" id="UP001164539"/>
    </source>
</evidence>
<protein>
    <submittedName>
        <fullName evidence="1">Ankyrin repeat family protein</fullName>
    </submittedName>
</protein>
<proteinExistence type="predicted"/>